<dbReference type="PANTHER" id="PTHR37806:SF1">
    <property type="entry name" value="PEPTIDASE C39-LIKE DOMAIN-CONTAINING PROTEIN"/>
    <property type="match status" value="1"/>
</dbReference>
<dbReference type="InterPro" id="IPR038765">
    <property type="entry name" value="Papain-like_cys_pep_sf"/>
</dbReference>
<dbReference type="RefSeq" id="WP_016098142.1">
    <property type="nucleotide sequence ID" value="NZ_KB976537.1"/>
</dbReference>
<name>A0A9W5QWS4_BACCE</name>
<gene>
    <name evidence="2" type="ORF">IGM_01972</name>
</gene>
<evidence type="ECO:0000313" key="2">
    <source>
        <dbReference type="EMBL" id="EOP91558.1"/>
    </source>
</evidence>
<reference evidence="2 3" key="1">
    <citation type="submission" date="2012-12" db="EMBL/GenBank/DDBJ databases">
        <title>The Genome Sequence of Bacillus cereus HuB4-4.</title>
        <authorList>
            <consortium name="The Broad Institute Genome Sequencing Platform"/>
            <consortium name="The Broad Institute Genome Sequencing Center for Infectious Disease"/>
            <person name="Feldgarden M."/>
            <person name="Van der Auwera G.A."/>
            <person name="Mahillon J."/>
            <person name="Duprez V."/>
            <person name="Timmery S."/>
            <person name="Mattelet C."/>
            <person name="Dierick K."/>
            <person name="Sun M."/>
            <person name="Yu Z."/>
            <person name="Zhu L."/>
            <person name="Hu X."/>
            <person name="Shank E.B."/>
            <person name="Swiecicka I."/>
            <person name="Hansen B.M."/>
            <person name="Andrup L."/>
            <person name="Walker B."/>
            <person name="Young S.K."/>
            <person name="Zeng Q."/>
            <person name="Gargeya S."/>
            <person name="Fitzgerald M."/>
            <person name="Haas B."/>
            <person name="Abouelleil A."/>
            <person name="Alvarado L."/>
            <person name="Arachchi H.M."/>
            <person name="Berlin A.M."/>
            <person name="Chapman S.B."/>
            <person name="Dewar J."/>
            <person name="Goldberg J."/>
            <person name="Griggs A."/>
            <person name="Gujja S."/>
            <person name="Hansen M."/>
            <person name="Howarth C."/>
            <person name="Imamovic A."/>
            <person name="Larimer J."/>
            <person name="McCowan C."/>
            <person name="Murphy C."/>
            <person name="Neiman D."/>
            <person name="Pearson M."/>
            <person name="Priest M."/>
            <person name="Roberts A."/>
            <person name="Saif S."/>
            <person name="Shea T."/>
            <person name="Sisk P."/>
            <person name="Sykes S."/>
            <person name="Wortman J."/>
            <person name="Nusbaum C."/>
            <person name="Birren B."/>
        </authorList>
    </citation>
    <scope>NUCLEOTIDE SEQUENCE [LARGE SCALE GENOMIC DNA]</scope>
    <source>
        <strain evidence="2 3">HuB4-4</strain>
    </source>
</reference>
<dbReference type="CDD" id="cd02549">
    <property type="entry name" value="Peptidase_C39A"/>
    <property type="match status" value="1"/>
</dbReference>
<sequence>MRKKIVGKKFLVLTLFLISTICLGLNVEKLVGKFVKPSNPVLSVSFVKQKPELPRGCEVTSLAMLLNYGGIKVSKMELAEKIDKVPYEKNGFKGDMNKGFLGDMYSFENPGLGVNVGPIYTIANQYLPGKIINLTGYPVGEIYKMIDKGSPVWVITNAKFKKLSGDQFRIYQTKTGPMIVTYQQHSVVITGYTNDSIYINDPLAEMSNKVVNRKQFEESWIQMGSQAISIQPK</sequence>
<dbReference type="InterPro" id="IPR039564">
    <property type="entry name" value="Peptidase_C39-like"/>
</dbReference>
<dbReference type="PIRSF" id="PIRSF032442">
    <property type="entry name" value="UCP032442"/>
    <property type="match status" value="1"/>
</dbReference>
<evidence type="ECO:0000313" key="3">
    <source>
        <dbReference type="Proteomes" id="UP000014009"/>
    </source>
</evidence>
<accession>A0A9W5QWS4</accession>
<dbReference type="PANTHER" id="PTHR37806">
    <property type="entry name" value="LMO0724 PROTEIN"/>
    <property type="match status" value="1"/>
</dbReference>
<dbReference type="InterPro" id="IPR016997">
    <property type="entry name" value="UCP032442"/>
</dbReference>
<proteinExistence type="predicted"/>
<dbReference type="EMBL" id="AHEF01000038">
    <property type="protein sequence ID" value="EOP91558.1"/>
    <property type="molecule type" value="Genomic_DNA"/>
</dbReference>
<dbReference type="Proteomes" id="UP000014009">
    <property type="component" value="Unassembled WGS sequence"/>
</dbReference>
<protein>
    <recommendedName>
        <fullName evidence="1">Peptidase C39-like domain-containing protein</fullName>
    </recommendedName>
</protein>
<evidence type="ECO:0000259" key="1">
    <source>
        <dbReference type="Pfam" id="PF13529"/>
    </source>
</evidence>
<organism evidence="2 3">
    <name type="scientific">Bacillus cereus HuB4-4</name>
    <dbReference type="NCBI Taxonomy" id="1053211"/>
    <lineage>
        <taxon>Bacteria</taxon>
        <taxon>Bacillati</taxon>
        <taxon>Bacillota</taxon>
        <taxon>Bacilli</taxon>
        <taxon>Bacillales</taxon>
        <taxon>Bacillaceae</taxon>
        <taxon>Bacillus</taxon>
        <taxon>Bacillus cereus group</taxon>
    </lineage>
</organism>
<comment type="caution">
    <text evidence="2">The sequence shown here is derived from an EMBL/GenBank/DDBJ whole genome shotgun (WGS) entry which is preliminary data.</text>
</comment>
<dbReference type="SUPFAM" id="SSF54001">
    <property type="entry name" value="Cysteine proteinases"/>
    <property type="match status" value="1"/>
</dbReference>
<dbReference type="AlphaFoldDB" id="A0A9W5QWS4"/>
<dbReference type="Gene3D" id="3.90.70.10">
    <property type="entry name" value="Cysteine proteinases"/>
    <property type="match status" value="1"/>
</dbReference>
<dbReference type="InterPro" id="IPR039563">
    <property type="entry name" value="Peptidase_C39_single_dom"/>
</dbReference>
<feature type="domain" description="Peptidase C39-like" evidence="1">
    <location>
        <begin position="42"/>
        <end position="202"/>
    </location>
</feature>
<dbReference type="Pfam" id="PF13529">
    <property type="entry name" value="Peptidase_C39_2"/>
    <property type="match status" value="1"/>
</dbReference>